<dbReference type="EMBL" id="CP037452">
    <property type="protein sequence ID" value="QDV51751.1"/>
    <property type="molecule type" value="Genomic_DNA"/>
</dbReference>
<gene>
    <name evidence="2" type="ORF">Enr17x_38090</name>
</gene>
<organism evidence="2 3">
    <name type="scientific">Gimesia fumaroli</name>
    <dbReference type="NCBI Taxonomy" id="2527976"/>
    <lineage>
        <taxon>Bacteria</taxon>
        <taxon>Pseudomonadati</taxon>
        <taxon>Planctomycetota</taxon>
        <taxon>Planctomycetia</taxon>
        <taxon>Planctomycetales</taxon>
        <taxon>Planctomycetaceae</taxon>
        <taxon>Gimesia</taxon>
    </lineage>
</organism>
<proteinExistence type="predicted"/>
<name>A0A518IF74_9PLAN</name>
<dbReference type="OrthoDB" id="4630773at2"/>
<dbReference type="Proteomes" id="UP000318313">
    <property type="component" value="Chromosome"/>
</dbReference>
<accession>A0A518IF74</accession>
<evidence type="ECO:0000313" key="3">
    <source>
        <dbReference type="Proteomes" id="UP000318313"/>
    </source>
</evidence>
<dbReference type="RefSeq" id="WP_145311145.1">
    <property type="nucleotide sequence ID" value="NZ_CP037452.1"/>
</dbReference>
<evidence type="ECO:0000256" key="1">
    <source>
        <dbReference type="SAM" id="MobiDB-lite"/>
    </source>
</evidence>
<dbReference type="AlphaFoldDB" id="A0A518IF74"/>
<evidence type="ECO:0000313" key="2">
    <source>
        <dbReference type="EMBL" id="QDV51751.1"/>
    </source>
</evidence>
<protein>
    <submittedName>
        <fullName evidence="2">Uncharacterized protein</fullName>
    </submittedName>
</protein>
<dbReference type="KEGG" id="gfm:Enr17x_38090"/>
<reference evidence="2 3" key="1">
    <citation type="submission" date="2019-03" db="EMBL/GenBank/DDBJ databases">
        <title>Deep-cultivation of Planctomycetes and their phenomic and genomic characterization uncovers novel biology.</title>
        <authorList>
            <person name="Wiegand S."/>
            <person name="Jogler M."/>
            <person name="Boedeker C."/>
            <person name="Pinto D."/>
            <person name="Vollmers J."/>
            <person name="Rivas-Marin E."/>
            <person name="Kohn T."/>
            <person name="Peeters S.H."/>
            <person name="Heuer A."/>
            <person name="Rast P."/>
            <person name="Oberbeckmann S."/>
            <person name="Bunk B."/>
            <person name="Jeske O."/>
            <person name="Meyerdierks A."/>
            <person name="Storesund J.E."/>
            <person name="Kallscheuer N."/>
            <person name="Luecker S."/>
            <person name="Lage O.M."/>
            <person name="Pohl T."/>
            <person name="Merkel B.J."/>
            <person name="Hornburger P."/>
            <person name="Mueller R.-W."/>
            <person name="Bruemmer F."/>
            <person name="Labrenz M."/>
            <person name="Spormann A.M."/>
            <person name="Op den Camp H."/>
            <person name="Overmann J."/>
            <person name="Amann R."/>
            <person name="Jetten M.S.M."/>
            <person name="Mascher T."/>
            <person name="Medema M.H."/>
            <person name="Devos D.P."/>
            <person name="Kaster A.-K."/>
            <person name="Ovreas L."/>
            <person name="Rohde M."/>
            <person name="Galperin M.Y."/>
            <person name="Jogler C."/>
        </authorList>
    </citation>
    <scope>NUCLEOTIDE SEQUENCE [LARGE SCALE GENOMIC DNA]</scope>
    <source>
        <strain evidence="2 3">Enr17</strain>
    </source>
</reference>
<keyword evidence="3" id="KW-1185">Reference proteome</keyword>
<sequence length="137" mass="15305">MPFWKRKPKEPGPPAHGPDFSNIDMREKTLSLVEEGQLEALYLMPPEFGGPEDPINIVYVPIGIADIKRGIDLNIIAPMVESGDIQNYSAAPEYRGRSFIPMAIKIEASDPKRFESEINIWGEALDRETELQPPNSG</sequence>
<feature type="region of interest" description="Disordered" evidence="1">
    <location>
        <begin position="1"/>
        <end position="21"/>
    </location>
</feature>